<protein>
    <submittedName>
        <fullName evidence="1">Uncharacterized protein</fullName>
    </submittedName>
</protein>
<gene>
    <name evidence="1" type="ORF">soil367_11410</name>
</gene>
<dbReference type="AlphaFoldDB" id="A0A4P7XIE4"/>
<name>A0A4P7XIE4_9ALTE</name>
<evidence type="ECO:0000313" key="1">
    <source>
        <dbReference type="EMBL" id="QCF26495.1"/>
    </source>
</evidence>
<proteinExistence type="predicted"/>
<accession>A0A4P7XIE4</accession>
<sequence>MLNDPKNDPKSWEAYFKDILRRFYGPSNMKDIPDSYGGDFGIECYSFSGHVFQCYLPEQISDKEKLTKLQKDKIRKDIQKFTVKNVKKFAQLFEGMQISRWILATPEYYDSDMAMYCSEKSGKVRKLGLSYVSPDFQILLQTESDYRTEVRALQRDSYQLLLNFSHVEEDMAADWISQNLSFLKKIDLKLPKIVDPDKIDQMKSFLVQKYLGYQNLLDHLRVEWPDIHVTINALINNRRSYLEARFLTDCSKQPGAVIQAEIQQLKDDISSEIPTLKKTDLELIKYGVIADWLIRCPLDF</sequence>
<evidence type="ECO:0000313" key="2">
    <source>
        <dbReference type="Proteomes" id="UP000298049"/>
    </source>
</evidence>
<dbReference type="Proteomes" id="UP000298049">
    <property type="component" value="Chromosome"/>
</dbReference>
<dbReference type="KEGG" id="hmi:soil367_11410"/>
<dbReference type="RefSeq" id="WP_136549214.1">
    <property type="nucleotide sequence ID" value="NZ_CP031093.1"/>
</dbReference>
<dbReference type="OrthoDB" id="2962756at2"/>
<reference evidence="1 2" key="1">
    <citation type="submission" date="2018-07" db="EMBL/GenBank/DDBJ databases">
        <title>Marsedoiliclastica nanhaica gen. nov. sp. nov., a novel marine hydrocarbonoclastic bacterium isolated from an in-situ enriched hydrocarbon-degrading consortium in deep-sea sediment.</title>
        <authorList>
            <person name="Dong C."/>
            <person name="Ma T."/>
            <person name="Liu R."/>
            <person name="Shao Z."/>
        </authorList>
    </citation>
    <scope>NUCLEOTIDE SEQUENCE [LARGE SCALE GENOMIC DNA]</scope>
    <source>
        <strain evidence="2">soil36-7</strain>
    </source>
</reference>
<dbReference type="EMBL" id="CP031093">
    <property type="protein sequence ID" value="QCF26495.1"/>
    <property type="molecule type" value="Genomic_DNA"/>
</dbReference>
<organism evidence="1 2">
    <name type="scientific">Hydrocarboniclastica marina</name>
    <dbReference type="NCBI Taxonomy" id="2259620"/>
    <lineage>
        <taxon>Bacteria</taxon>
        <taxon>Pseudomonadati</taxon>
        <taxon>Pseudomonadota</taxon>
        <taxon>Gammaproteobacteria</taxon>
        <taxon>Alteromonadales</taxon>
        <taxon>Alteromonadaceae</taxon>
        <taxon>Hydrocarboniclastica</taxon>
    </lineage>
</organism>
<keyword evidence="2" id="KW-1185">Reference proteome</keyword>